<accession>A0ABW5X3X8</accession>
<proteinExistence type="predicted"/>
<evidence type="ECO:0000313" key="2">
    <source>
        <dbReference type="EMBL" id="MFD2833811.1"/>
    </source>
</evidence>
<dbReference type="EMBL" id="JBHUOJ010000024">
    <property type="protein sequence ID" value="MFD2833811.1"/>
    <property type="molecule type" value="Genomic_DNA"/>
</dbReference>
<reference evidence="3" key="1">
    <citation type="journal article" date="2019" name="Int. J. Syst. Evol. Microbiol.">
        <title>The Global Catalogue of Microorganisms (GCM) 10K type strain sequencing project: providing services to taxonomists for standard genome sequencing and annotation.</title>
        <authorList>
            <consortium name="The Broad Institute Genomics Platform"/>
            <consortium name="The Broad Institute Genome Sequencing Center for Infectious Disease"/>
            <person name="Wu L."/>
            <person name="Ma J."/>
        </authorList>
    </citation>
    <scope>NUCLEOTIDE SEQUENCE [LARGE SCALE GENOMIC DNA]</scope>
    <source>
        <strain evidence="3">KCTC 52925</strain>
    </source>
</reference>
<evidence type="ECO:0008006" key="4">
    <source>
        <dbReference type="Google" id="ProtNLM"/>
    </source>
</evidence>
<dbReference type="RefSeq" id="WP_251742967.1">
    <property type="nucleotide sequence ID" value="NZ_JBHUOJ010000024.1"/>
</dbReference>
<gene>
    <name evidence="2" type="ORF">ACFSYS_10965</name>
</gene>
<dbReference type="Proteomes" id="UP001597438">
    <property type="component" value="Unassembled WGS sequence"/>
</dbReference>
<feature type="signal peptide" evidence="1">
    <location>
        <begin position="1"/>
        <end position="20"/>
    </location>
</feature>
<protein>
    <recommendedName>
        <fullName evidence="4">Adhesin domain-containing protein</fullName>
    </recommendedName>
</protein>
<evidence type="ECO:0000256" key="1">
    <source>
        <dbReference type="SAM" id="SignalP"/>
    </source>
</evidence>
<comment type="caution">
    <text evidence="2">The sequence shown here is derived from an EMBL/GenBank/DDBJ whole genome shotgun (WGS) entry which is preliminary data.</text>
</comment>
<keyword evidence="1" id="KW-0732">Signal</keyword>
<name>A0ABW5X3X8_9FLAO</name>
<keyword evidence="3" id="KW-1185">Reference proteome</keyword>
<organism evidence="2 3">
    <name type="scientific">Christiangramia antarctica</name>
    <dbReference type="NCBI Taxonomy" id="2058158"/>
    <lineage>
        <taxon>Bacteria</taxon>
        <taxon>Pseudomonadati</taxon>
        <taxon>Bacteroidota</taxon>
        <taxon>Flavobacteriia</taxon>
        <taxon>Flavobacteriales</taxon>
        <taxon>Flavobacteriaceae</taxon>
        <taxon>Christiangramia</taxon>
    </lineage>
</organism>
<sequence length="361" mass="40432">MKSILSNILLLFLISGSVSTGNDFNGKHTREKKVQKEFSVGAYDNLIIDNSYGNVDIKTWDQNRVTIEVRIKTNGNDEDLVEEKLRDIQIDFNQSSGSVSAKTRFSKDNRSWWKQIFDGSSNINMEINYIVRAPIGNKLDISNDYGGIYIDKTTGNAKINCDYGKIDIGELRGSSNYLNFDYTSKSKIEYITNAEINADYSSYEIGEVGTLIIRADYSDSNIEKVNRLEYNCDYGSISIGKVKELRGNGDYLSTKINRIFTSAEINQDYGSISIEKVIKGTRRIDIETDYAGVKLGYDNEMDFQFDVRTSYGGIDGLNELSVKNENNSGTSHSVSGFYGSSSSNGMIKINTSYGSVNFIKE</sequence>
<feature type="chain" id="PRO_5046637328" description="Adhesin domain-containing protein" evidence="1">
    <location>
        <begin position="21"/>
        <end position="361"/>
    </location>
</feature>
<evidence type="ECO:0000313" key="3">
    <source>
        <dbReference type="Proteomes" id="UP001597438"/>
    </source>
</evidence>